<evidence type="ECO:0000256" key="2">
    <source>
        <dbReference type="ARBA" id="ARBA00007783"/>
    </source>
</evidence>
<comment type="subcellular location">
    <subcellularLocation>
        <location evidence="11">Cell inner membrane</location>
        <topology evidence="11">Multi-pass membrane protein</topology>
    </subcellularLocation>
    <subcellularLocation>
        <location evidence="1">Cell membrane</location>
        <topology evidence="1">Multi-pass membrane protein</topology>
    </subcellularLocation>
</comment>
<evidence type="ECO:0000256" key="6">
    <source>
        <dbReference type="ARBA" id="ARBA00022692"/>
    </source>
</evidence>
<evidence type="ECO:0000256" key="9">
    <source>
        <dbReference type="ARBA" id="ARBA00023047"/>
    </source>
</evidence>
<evidence type="ECO:0000256" key="11">
    <source>
        <dbReference type="RuleBase" id="RU361157"/>
    </source>
</evidence>
<evidence type="ECO:0000256" key="8">
    <source>
        <dbReference type="ARBA" id="ARBA00022989"/>
    </source>
</evidence>
<accession>W9H271</accession>
<feature type="transmembrane region" description="Helical" evidence="11">
    <location>
        <begin position="27"/>
        <end position="48"/>
    </location>
</feature>
<dbReference type="PANTHER" id="PTHR30413">
    <property type="entry name" value="INNER MEMBRANE TRANSPORT PERMEASE"/>
    <property type="match status" value="1"/>
</dbReference>
<keyword evidence="14" id="KW-1185">Reference proteome</keyword>
<dbReference type="Pfam" id="PF01061">
    <property type="entry name" value="ABC2_membrane"/>
    <property type="match status" value="1"/>
</dbReference>
<evidence type="ECO:0000259" key="12">
    <source>
        <dbReference type="PROSITE" id="PS51012"/>
    </source>
</evidence>
<keyword evidence="5" id="KW-0762">Sugar transport</keyword>
<evidence type="ECO:0000313" key="14">
    <source>
        <dbReference type="Proteomes" id="UP000019486"/>
    </source>
</evidence>
<dbReference type="PROSITE" id="PS51012">
    <property type="entry name" value="ABC_TM2"/>
    <property type="match status" value="1"/>
</dbReference>
<dbReference type="GO" id="GO:0043190">
    <property type="term" value="C:ATP-binding cassette (ABC) transporter complex"/>
    <property type="evidence" value="ECO:0007669"/>
    <property type="project" value="InterPro"/>
</dbReference>
<dbReference type="STRING" id="1385369.N825_10585"/>
<dbReference type="InterPro" id="IPR013525">
    <property type="entry name" value="ABC2_TM"/>
</dbReference>
<evidence type="ECO:0000313" key="13">
    <source>
        <dbReference type="EMBL" id="EWY38916.1"/>
    </source>
</evidence>
<feature type="transmembrane region" description="Helical" evidence="11">
    <location>
        <begin position="105"/>
        <end position="126"/>
    </location>
</feature>
<dbReference type="GO" id="GO:0015920">
    <property type="term" value="P:lipopolysaccharide transport"/>
    <property type="evidence" value="ECO:0007669"/>
    <property type="project" value="TreeGrafter"/>
</dbReference>
<keyword evidence="10 11" id="KW-0472">Membrane</keyword>
<comment type="caution">
    <text evidence="13">The sequence shown here is derived from an EMBL/GenBank/DDBJ whole genome shotgun (WGS) entry which is preliminary data.</text>
</comment>
<evidence type="ECO:0000256" key="5">
    <source>
        <dbReference type="ARBA" id="ARBA00022597"/>
    </source>
</evidence>
<feature type="transmembrane region" description="Helical" evidence="11">
    <location>
        <begin position="176"/>
        <end position="194"/>
    </location>
</feature>
<keyword evidence="7" id="KW-0972">Capsule biogenesis/degradation</keyword>
<evidence type="ECO:0000256" key="1">
    <source>
        <dbReference type="ARBA" id="ARBA00004651"/>
    </source>
</evidence>
<evidence type="ECO:0000256" key="10">
    <source>
        <dbReference type="ARBA" id="ARBA00023136"/>
    </source>
</evidence>
<dbReference type="InterPro" id="IPR047817">
    <property type="entry name" value="ABC2_TM_bact-type"/>
</dbReference>
<dbReference type="AlphaFoldDB" id="W9H271"/>
<protein>
    <recommendedName>
        <fullName evidence="11">Transport permease protein</fullName>
    </recommendedName>
</protein>
<feature type="domain" description="ABC transmembrane type-2" evidence="12">
    <location>
        <begin position="25"/>
        <end position="246"/>
    </location>
</feature>
<dbReference type="GO" id="GO:0140359">
    <property type="term" value="F:ABC-type transporter activity"/>
    <property type="evidence" value="ECO:0007669"/>
    <property type="project" value="InterPro"/>
</dbReference>
<comment type="similarity">
    <text evidence="2 11">Belongs to the ABC-2 integral membrane protein family.</text>
</comment>
<gene>
    <name evidence="13" type="ORF">N825_10585</name>
</gene>
<feature type="transmembrane region" description="Helical" evidence="11">
    <location>
        <begin position="54"/>
        <end position="73"/>
    </location>
</feature>
<keyword evidence="3 11" id="KW-0813">Transport</keyword>
<dbReference type="GO" id="GO:0015774">
    <property type="term" value="P:polysaccharide transport"/>
    <property type="evidence" value="ECO:0007669"/>
    <property type="project" value="UniProtKB-KW"/>
</dbReference>
<feature type="transmembrane region" description="Helical" evidence="11">
    <location>
        <begin position="227"/>
        <end position="246"/>
    </location>
</feature>
<dbReference type="EMBL" id="AVFL01000015">
    <property type="protein sequence ID" value="EWY38916.1"/>
    <property type="molecule type" value="Genomic_DNA"/>
</dbReference>
<dbReference type="PATRIC" id="fig|1385369.3.peg.4102"/>
<organism evidence="13 14">
    <name type="scientific">Skermanella stibiiresistens SB22</name>
    <dbReference type="NCBI Taxonomy" id="1385369"/>
    <lineage>
        <taxon>Bacteria</taxon>
        <taxon>Pseudomonadati</taxon>
        <taxon>Pseudomonadota</taxon>
        <taxon>Alphaproteobacteria</taxon>
        <taxon>Rhodospirillales</taxon>
        <taxon>Azospirillaceae</taxon>
        <taxon>Skermanella</taxon>
    </lineage>
</organism>
<keyword evidence="9" id="KW-0625">Polysaccharide transport</keyword>
<keyword evidence="4 11" id="KW-1003">Cell membrane</keyword>
<feature type="transmembrane region" description="Helical" evidence="11">
    <location>
        <begin position="138"/>
        <end position="164"/>
    </location>
</feature>
<dbReference type="Proteomes" id="UP000019486">
    <property type="component" value="Unassembled WGS sequence"/>
</dbReference>
<proteinExistence type="inferred from homology"/>
<evidence type="ECO:0000256" key="7">
    <source>
        <dbReference type="ARBA" id="ARBA00022903"/>
    </source>
</evidence>
<sequence>MAIQGRVLLAIMLRETTTRFGRTRFGYAWALVEPIAHVATLLTIFTLLRRAAPIGNDLSLFFTTGIVPWLMFVNISSRTMKAVDANGALLSYPQVLPIDIMVGRALLESGTMIAVFTILLMGLGALGSATVPGDFLDLAGALACVTVFATGLGLLNGVAVSLLPSYEKLYTAVTRPLYFVSGIFFTADAIPSPMREWMVLNPVLHMIEWTRSGYFQDYDGTHLDRGYAVAIAAVLLFLGLAAERVARDRLRRA</sequence>
<keyword evidence="6 11" id="KW-0812">Transmembrane</keyword>
<dbReference type="PANTHER" id="PTHR30413:SF10">
    <property type="entry name" value="CAPSULE POLYSACCHARIDE EXPORT INNER-MEMBRANE PROTEIN CTRC"/>
    <property type="match status" value="1"/>
</dbReference>
<dbReference type="PRINTS" id="PR00164">
    <property type="entry name" value="ABC2TRNSPORT"/>
</dbReference>
<evidence type="ECO:0000256" key="4">
    <source>
        <dbReference type="ARBA" id="ARBA00022475"/>
    </source>
</evidence>
<name>W9H271_9PROT</name>
<dbReference type="InterPro" id="IPR000412">
    <property type="entry name" value="ABC_2_transport"/>
</dbReference>
<keyword evidence="8 11" id="KW-1133">Transmembrane helix</keyword>
<evidence type="ECO:0000256" key="3">
    <source>
        <dbReference type="ARBA" id="ARBA00022448"/>
    </source>
</evidence>
<reference evidence="13 14" key="1">
    <citation type="submission" date="2013-08" db="EMBL/GenBank/DDBJ databases">
        <title>The genome sequence of Skermanella stibiiresistens.</title>
        <authorList>
            <person name="Zhu W."/>
            <person name="Wang G."/>
        </authorList>
    </citation>
    <scope>NUCLEOTIDE SEQUENCE [LARGE SCALE GENOMIC DNA]</scope>
    <source>
        <strain evidence="13 14">SB22</strain>
    </source>
</reference>